<dbReference type="GO" id="GO:0019779">
    <property type="term" value="F:Atg8 activating enzyme activity"/>
    <property type="evidence" value="ECO:0007669"/>
    <property type="project" value="TreeGrafter"/>
</dbReference>
<dbReference type="PANTHER" id="PTHR10953">
    <property type="entry name" value="UBIQUITIN-ACTIVATING ENZYME E1"/>
    <property type="match status" value="1"/>
</dbReference>
<dbReference type="GO" id="GO:0006995">
    <property type="term" value="P:cellular response to nitrogen starvation"/>
    <property type="evidence" value="ECO:0007669"/>
    <property type="project" value="TreeGrafter"/>
</dbReference>
<dbReference type="GO" id="GO:0000422">
    <property type="term" value="P:autophagy of mitochondrion"/>
    <property type="evidence" value="ECO:0007669"/>
    <property type="project" value="TreeGrafter"/>
</dbReference>
<dbReference type="InterPro" id="IPR032197">
    <property type="entry name" value="Atg7_N"/>
</dbReference>
<dbReference type="GO" id="GO:0032446">
    <property type="term" value="P:protein modification by small protein conjugation"/>
    <property type="evidence" value="ECO:0007669"/>
    <property type="project" value="TreeGrafter"/>
</dbReference>
<dbReference type="GO" id="GO:0019778">
    <property type="term" value="F:Atg12 activating enzyme activity"/>
    <property type="evidence" value="ECO:0007669"/>
    <property type="project" value="TreeGrafter"/>
</dbReference>
<organism evidence="2 3">
    <name type="scientific">Oncorhynchus mykiss</name>
    <name type="common">Rainbow trout</name>
    <name type="synonym">Salmo gairdneri</name>
    <dbReference type="NCBI Taxonomy" id="8022"/>
    <lineage>
        <taxon>Eukaryota</taxon>
        <taxon>Metazoa</taxon>
        <taxon>Chordata</taxon>
        <taxon>Craniata</taxon>
        <taxon>Vertebrata</taxon>
        <taxon>Euteleostomi</taxon>
        <taxon>Actinopterygii</taxon>
        <taxon>Neopterygii</taxon>
        <taxon>Teleostei</taxon>
        <taxon>Protacanthopterygii</taxon>
        <taxon>Salmoniformes</taxon>
        <taxon>Salmonidae</taxon>
        <taxon>Salmoninae</taxon>
        <taxon>Oncorhynchus</taxon>
    </lineage>
</organism>
<evidence type="ECO:0000313" key="3">
    <source>
        <dbReference type="Proteomes" id="UP000193380"/>
    </source>
</evidence>
<dbReference type="Gene3D" id="3.40.50.720">
    <property type="entry name" value="NAD(P)-binding Rossmann-like Domain"/>
    <property type="match status" value="1"/>
</dbReference>
<dbReference type="EMBL" id="FR940045">
    <property type="protein sequence ID" value="CDQ98756.1"/>
    <property type="molecule type" value="Genomic_DNA"/>
</dbReference>
<dbReference type="InterPro" id="IPR035985">
    <property type="entry name" value="Ubiquitin-activating_enz"/>
</dbReference>
<dbReference type="InterPro" id="IPR045886">
    <property type="entry name" value="ThiF/MoeB/HesA"/>
</dbReference>
<dbReference type="GO" id="GO:0000407">
    <property type="term" value="C:phagophore assembly site"/>
    <property type="evidence" value="ECO:0007669"/>
    <property type="project" value="TreeGrafter"/>
</dbReference>
<accession>A0A060Z457</accession>
<dbReference type="GO" id="GO:0034727">
    <property type="term" value="P:piecemeal microautophagy of the nucleus"/>
    <property type="evidence" value="ECO:0007669"/>
    <property type="project" value="TreeGrafter"/>
</dbReference>
<proteinExistence type="predicted"/>
<name>A0A060Z457_ONCMY</name>
<feature type="domain" description="Ubiquitin-like modifier-activating enzyme Atg7 N-terminal" evidence="1">
    <location>
        <begin position="7"/>
        <end position="34"/>
    </location>
</feature>
<dbReference type="SUPFAM" id="SSF69572">
    <property type="entry name" value="Activating enzymes of the ubiquitin-like proteins"/>
    <property type="match status" value="1"/>
</dbReference>
<dbReference type="Pfam" id="PF16420">
    <property type="entry name" value="ATG7_N"/>
    <property type="match status" value="1"/>
</dbReference>
<dbReference type="GO" id="GO:0000045">
    <property type="term" value="P:autophagosome assembly"/>
    <property type="evidence" value="ECO:0007669"/>
    <property type="project" value="TreeGrafter"/>
</dbReference>
<sequence>SLRSVPSACPKNVGWEKNPKGAMGPRMVNLSECMDPKRLAESSVDLNLKLMRWRLVPSLNLDKVTSTKCLLLGAGTLGCNVARTLMVSACDVDMIQLDF</sequence>
<dbReference type="PANTHER" id="PTHR10953:SF3">
    <property type="entry name" value="UBIQUITIN-LIKE MODIFIER-ACTIVATING ENZYME ATG7"/>
    <property type="match status" value="1"/>
</dbReference>
<dbReference type="AlphaFoldDB" id="A0A060Z457"/>
<dbReference type="PaxDb" id="8022-A0A060Z457"/>
<dbReference type="Proteomes" id="UP000193380">
    <property type="component" value="Unassembled WGS sequence"/>
</dbReference>
<evidence type="ECO:0000259" key="1">
    <source>
        <dbReference type="Pfam" id="PF16420"/>
    </source>
</evidence>
<reference evidence="2" key="1">
    <citation type="journal article" date="2014" name="Nat. Commun.">
        <title>The rainbow trout genome provides novel insights into evolution after whole-genome duplication in vertebrates.</title>
        <authorList>
            <person name="Berthelot C."/>
            <person name="Brunet F."/>
            <person name="Chalopin D."/>
            <person name="Juanchich A."/>
            <person name="Bernard M."/>
            <person name="Noel B."/>
            <person name="Bento P."/>
            <person name="Da Silva C."/>
            <person name="Labadie K."/>
            <person name="Alberti A."/>
            <person name="Aury J.M."/>
            <person name="Louis A."/>
            <person name="Dehais P."/>
            <person name="Bardou P."/>
            <person name="Montfort J."/>
            <person name="Klopp C."/>
            <person name="Cabau C."/>
            <person name="Gaspin C."/>
            <person name="Thorgaard G.H."/>
            <person name="Boussaha M."/>
            <person name="Quillet E."/>
            <person name="Guyomard R."/>
            <person name="Galiana D."/>
            <person name="Bobe J."/>
            <person name="Volff J.N."/>
            <person name="Genet C."/>
            <person name="Wincker P."/>
            <person name="Jaillon O."/>
            <person name="Roest Crollius H."/>
            <person name="Guiguen Y."/>
        </authorList>
    </citation>
    <scope>NUCLEOTIDE SEQUENCE [LARGE SCALE GENOMIC DNA]</scope>
</reference>
<feature type="non-terminal residue" evidence="2">
    <location>
        <position position="1"/>
    </location>
</feature>
<protein>
    <recommendedName>
        <fullName evidence="1">Ubiquitin-like modifier-activating enzyme Atg7 N-terminal domain-containing protein</fullName>
    </recommendedName>
</protein>
<evidence type="ECO:0000313" key="2">
    <source>
        <dbReference type="EMBL" id="CDQ98756.1"/>
    </source>
</evidence>
<dbReference type="STRING" id="8022.A0A060Z457"/>
<gene>
    <name evidence="2" type="ORF">GSONMT00019995001</name>
</gene>
<reference evidence="2" key="2">
    <citation type="submission" date="2014-03" db="EMBL/GenBank/DDBJ databases">
        <authorList>
            <person name="Genoscope - CEA"/>
        </authorList>
    </citation>
    <scope>NUCLEOTIDE SEQUENCE</scope>
</reference>